<dbReference type="OrthoDB" id="3796612at2759"/>
<dbReference type="VEuPathDB" id="FungiDB:ASPZODRAFT_20792"/>
<evidence type="ECO:0000313" key="1">
    <source>
        <dbReference type="EMBL" id="OJJ42105.1"/>
    </source>
</evidence>
<organism evidence="1 2">
    <name type="scientific">Penicilliopsis zonata CBS 506.65</name>
    <dbReference type="NCBI Taxonomy" id="1073090"/>
    <lineage>
        <taxon>Eukaryota</taxon>
        <taxon>Fungi</taxon>
        <taxon>Dikarya</taxon>
        <taxon>Ascomycota</taxon>
        <taxon>Pezizomycotina</taxon>
        <taxon>Eurotiomycetes</taxon>
        <taxon>Eurotiomycetidae</taxon>
        <taxon>Eurotiales</taxon>
        <taxon>Aspergillaceae</taxon>
        <taxon>Penicilliopsis</taxon>
    </lineage>
</organism>
<dbReference type="AlphaFoldDB" id="A0A1L9S4L0"/>
<dbReference type="STRING" id="1073090.A0A1L9S4L0"/>
<keyword evidence="2" id="KW-1185">Reference proteome</keyword>
<dbReference type="EMBL" id="KV878369">
    <property type="protein sequence ID" value="OJJ42105.1"/>
    <property type="molecule type" value="Genomic_DNA"/>
</dbReference>
<dbReference type="GeneID" id="34614138"/>
<gene>
    <name evidence="1" type="ORF">ASPZODRAFT_20792</name>
</gene>
<accession>A0A1L9S4L0</accession>
<evidence type="ECO:0000313" key="2">
    <source>
        <dbReference type="Proteomes" id="UP000184188"/>
    </source>
</evidence>
<dbReference type="Proteomes" id="UP000184188">
    <property type="component" value="Unassembled WGS sequence"/>
</dbReference>
<name>A0A1L9S4L0_9EURO</name>
<dbReference type="RefSeq" id="XP_022576615.1">
    <property type="nucleotide sequence ID" value="XM_022727674.1"/>
</dbReference>
<protein>
    <submittedName>
        <fullName evidence="1">Uncharacterized protein</fullName>
    </submittedName>
</protein>
<sequence>MAQCNDDPFSFDAIQLQTQPERRGMHRLDDGEQIQRPDAFDDLCQGLLLQARIDRIVHGFEGEGQGPATLVIFGFRFHGLNEKRRFKEAVINITFQDEQKRRHHRYDPEVISLWPNGMFTLGEPTVVELESRREGKVRAEVTAGGAGVVQGGARAAYKWETTKSFKRLDRAILVGSMTLDTTVRHEGGNNLVRLTISENHAAASGIVTDLRAAVLLRRKNDDDTFTASVRFKAKADFRYDCVRGVRDILGFSPPNGPVRFKPGVQYLRPPTLGDEMESRLAASIDANKLNAARLNELAGILSATVLAI</sequence>
<reference evidence="2" key="1">
    <citation type="journal article" date="2017" name="Genome Biol.">
        <title>Comparative genomics reveals high biological diversity and specific adaptations in the industrially and medically important fungal genus Aspergillus.</title>
        <authorList>
            <person name="de Vries R.P."/>
            <person name="Riley R."/>
            <person name="Wiebenga A."/>
            <person name="Aguilar-Osorio G."/>
            <person name="Amillis S."/>
            <person name="Uchima C.A."/>
            <person name="Anderluh G."/>
            <person name="Asadollahi M."/>
            <person name="Askin M."/>
            <person name="Barry K."/>
            <person name="Battaglia E."/>
            <person name="Bayram O."/>
            <person name="Benocci T."/>
            <person name="Braus-Stromeyer S.A."/>
            <person name="Caldana C."/>
            <person name="Canovas D."/>
            <person name="Cerqueira G.C."/>
            <person name="Chen F."/>
            <person name="Chen W."/>
            <person name="Choi C."/>
            <person name="Clum A."/>
            <person name="Dos Santos R.A."/>
            <person name="Damasio A.R."/>
            <person name="Diallinas G."/>
            <person name="Emri T."/>
            <person name="Fekete E."/>
            <person name="Flipphi M."/>
            <person name="Freyberg S."/>
            <person name="Gallo A."/>
            <person name="Gournas C."/>
            <person name="Habgood R."/>
            <person name="Hainaut M."/>
            <person name="Harispe M.L."/>
            <person name="Henrissat B."/>
            <person name="Hilden K.S."/>
            <person name="Hope R."/>
            <person name="Hossain A."/>
            <person name="Karabika E."/>
            <person name="Karaffa L."/>
            <person name="Karanyi Z."/>
            <person name="Krasevec N."/>
            <person name="Kuo A."/>
            <person name="Kusch H."/>
            <person name="LaButti K."/>
            <person name="Lagendijk E.L."/>
            <person name="Lapidus A."/>
            <person name="Levasseur A."/>
            <person name="Lindquist E."/>
            <person name="Lipzen A."/>
            <person name="Logrieco A.F."/>
            <person name="MacCabe A."/>
            <person name="Maekelae M.R."/>
            <person name="Malavazi I."/>
            <person name="Melin P."/>
            <person name="Meyer V."/>
            <person name="Mielnichuk N."/>
            <person name="Miskei M."/>
            <person name="Molnar A.P."/>
            <person name="Mule G."/>
            <person name="Ngan C.Y."/>
            <person name="Orejas M."/>
            <person name="Orosz E."/>
            <person name="Ouedraogo J.P."/>
            <person name="Overkamp K.M."/>
            <person name="Park H.-S."/>
            <person name="Perrone G."/>
            <person name="Piumi F."/>
            <person name="Punt P.J."/>
            <person name="Ram A.F."/>
            <person name="Ramon A."/>
            <person name="Rauscher S."/>
            <person name="Record E."/>
            <person name="Riano-Pachon D.M."/>
            <person name="Robert V."/>
            <person name="Roehrig J."/>
            <person name="Ruller R."/>
            <person name="Salamov A."/>
            <person name="Salih N.S."/>
            <person name="Samson R.A."/>
            <person name="Sandor E."/>
            <person name="Sanguinetti M."/>
            <person name="Schuetze T."/>
            <person name="Sepcic K."/>
            <person name="Shelest E."/>
            <person name="Sherlock G."/>
            <person name="Sophianopoulou V."/>
            <person name="Squina F.M."/>
            <person name="Sun H."/>
            <person name="Susca A."/>
            <person name="Todd R.B."/>
            <person name="Tsang A."/>
            <person name="Unkles S.E."/>
            <person name="van de Wiele N."/>
            <person name="van Rossen-Uffink D."/>
            <person name="Oliveira J.V."/>
            <person name="Vesth T.C."/>
            <person name="Visser J."/>
            <person name="Yu J.-H."/>
            <person name="Zhou M."/>
            <person name="Andersen M.R."/>
            <person name="Archer D.B."/>
            <person name="Baker S.E."/>
            <person name="Benoit I."/>
            <person name="Brakhage A.A."/>
            <person name="Braus G.H."/>
            <person name="Fischer R."/>
            <person name="Frisvad J.C."/>
            <person name="Goldman G.H."/>
            <person name="Houbraken J."/>
            <person name="Oakley B."/>
            <person name="Pocsi I."/>
            <person name="Scazzocchio C."/>
            <person name="Seiboth B."/>
            <person name="vanKuyk P.A."/>
            <person name="Wortman J."/>
            <person name="Dyer P.S."/>
            <person name="Grigoriev I.V."/>
        </authorList>
    </citation>
    <scope>NUCLEOTIDE SEQUENCE [LARGE SCALE GENOMIC DNA]</scope>
    <source>
        <strain evidence="2">CBS 506.65</strain>
    </source>
</reference>
<proteinExistence type="predicted"/>